<feature type="domain" description="S-adenosylmethionine-dependent methyltransferase Rv2258c-like winged HTH" evidence="2">
    <location>
        <begin position="25"/>
        <end position="99"/>
    </location>
</feature>
<dbReference type="InterPro" id="IPR053173">
    <property type="entry name" value="SAM-binding_MTase"/>
</dbReference>
<dbReference type="RefSeq" id="WP_162425138.1">
    <property type="nucleotide sequence ID" value="NZ_WVIE01000034.1"/>
</dbReference>
<dbReference type="Proteomes" id="UP000646053">
    <property type="component" value="Unassembled WGS sequence"/>
</dbReference>
<proteinExistence type="predicted"/>
<dbReference type="CDD" id="cd02440">
    <property type="entry name" value="AdoMet_MTases"/>
    <property type="match status" value="1"/>
</dbReference>
<keyword evidence="3" id="KW-0808">Transferase</keyword>
<dbReference type="Pfam" id="PF13847">
    <property type="entry name" value="Methyltransf_31"/>
    <property type="match status" value="1"/>
</dbReference>
<evidence type="ECO:0000259" key="2">
    <source>
        <dbReference type="Pfam" id="PF21320"/>
    </source>
</evidence>
<keyword evidence="4" id="KW-1185">Reference proteome</keyword>
<dbReference type="GO" id="GO:0008168">
    <property type="term" value="F:methyltransferase activity"/>
    <property type="evidence" value="ECO:0007669"/>
    <property type="project" value="UniProtKB-KW"/>
</dbReference>
<dbReference type="SUPFAM" id="SSF53335">
    <property type="entry name" value="S-adenosyl-L-methionine-dependent methyltransferases"/>
    <property type="match status" value="1"/>
</dbReference>
<gene>
    <name evidence="3" type="ORF">GS601_20355</name>
</gene>
<evidence type="ECO:0000259" key="1">
    <source>
        <dbReference type="Pfam" id="PF13847"/>
    </source>
</evidence>
<comment type="caution">
    <text evidence="3">The sequence shown here is derived from an EMBL/GenBank/DDBJ whole genome shotgun (WGS) entry which is preliminary data.</text>
</comment>
<dbReference type="PANTHER" id="PTHR45128">
    <property type="entry name" value="METHYLTRANSFERASE TYPE 11"/>
    <property type="match status" value="1"/>
</dbReference>
<dbReference type="InterPro" id="IPR025714">
    <property type="entry name" value="Methyltranfer_dom"/>
</dbReference>
<name>A0A8J8CNI6_9CYAN</name>
<evidence type="ECO:0000313" key="4">
    <source>
        <dbReference type="Proteomes" id="UP000646053"/>
    </source>
</evidence>
<accession>A0A8J8CNI6</accession>
<dbReference type="Gene3D" id="3.40.50.150">
    <property type="entry name" value="Vaccinia Virus protein VP39"/>
    <property type="match status" value="1"/>
</dbReference>
<dbReference type="EMBL" id="WVIE01000034">
    <property type="protein sequence ID" value="NDJ19610.1"/>
    <property type="molecule type" value="Genomic_DNA"/>
</dbReference>
<protein>
    <submittedName>
        <fullName evidence="3">Methyltransferase domain-containing protein</fullName>
    </submittedName>
</protein>
<dbReference type="PANTHER" id="PTHR45128:SF1">
    <property type="entry name" value="S-ADENOSYLMETHIONINE-DEPENDENT METHYLTRANSFERASE RV2258C"/>
    <property type="match status" value="1"/>
</dbReference>
<organism evidence="3 4">
    <name type="scientific">Myxacorys almedinensis A</name>
    <dbReference type="NCBI Taxonomy" id="2690445"/>
    <lineage>
        <taxon>Bacteria</taxon>
        <taxon>Bacillati</taxon>
        <taxon>Cyanobacteriota</taxon>
        <taxon>Cyanophyceae</taxon>
        <taxon>Leptolyngbyales</taxon>
        <taxon>Leptolyngbyaceae</taxon>
        <taxon>Myxacorys</taxon>
        <taxon>Myxacorys almedinensis</taxon>
    </lineage>
</organism>
<feature type="domain" description="Methyltransferase" evidence="1">
    <location>
        <begin position="174"/>
        <end position="285"/>
    </location>
</feature>
<reference evidence="3" key="1">
    <citation type="submission" date="2019-12" db="EMBL/GenBank/DDBJ databases">
        <title>High-Quality draft genome sequences of three cyanobacteria isolated from the limestone walls of the Old Cathedral of Coimbra.</title>
        <authorList>
            <person name="Tiago I."/>
            <person name="Soares F."/>
            <person name="Portugal A."/>
        </authorList>
    </citation>
    <scope>NUCLEOTIDE SEQUENCE</scope>
    <source>
        <strain evidence="3">A</strain>
    </source>
</reference>
<keyword evidence="3" id="KW-0489">Methyltransferase</keyword>
<sequence>MTTQTFDVTKAEAFAQQMLDVLNSAAIALMTSIGHRTELFDTMAELPPSTSEQIANAAGLNERYVREWLGTMVTGRVVNYDPHDKTYVLPAEHVASLSRNAVSDNIAPFTQFIPLLGTVEEQIIDCFYHGGGVPYSEFKRFHAVMAEDSGQTTVSALFDHVLPLIPGITESLQQGIEVLDIGCGSGRALNQLADAFPNSRFTGYDFSGEAIATATTEAQLRKLSNIQFQVKDAATLEERDRYDFITTFDAIHDQAKPDAVLQNIYKALRPDGVYLMQDIRATTDVGGNLDHPVGPLLYTISCMHCMTVSLAYGGMGLGAMWGQEKALQMLAEAGFKQVEIKQLAHDFQNDYYIVHK</sequence>
<dbReference type="AlphaFoldDB" id="A0A8J8CNI6"/>
<dbReference type="Pfam" id="PF21320">
    <property type="entry name" value="WHD_Rv2258c"/>
    <property type="match status" value="1"/>
</dbReference>
<dbReference type="InterPro" id="IPR029063">
    <property type="entry name" value="SAM-dependent_MTases_sf"/>
</dbReference>
<evidence type="ECO:0000313" key="3">
    <source>
        <dbReference type="EMBL" id="NDJ19610.1"/>
    </source>
</evidence>
<dbReference type="GO" id="GO:0032259">
    <property type="term" value="P:methylation"/>
    <property type="evidence" value="ECO:0007669"/>
    <property type="project" value="UniProtKB-KW"/>
</dbReference>
<dbReference type="InterPro" id="IPR048711">
    <property type="entry name" value="WHD_Rv2258c"/>
</dbReference>